<gene>
    <name evidence="2" type="ORF">H9650_12130</name>
</gene>
<dbReference type="PROSITE" id="PS51832">
    <property type="entry name" value="HD_GYP"/>
    <property type="match status" value="1"/>
</dbReference>
<dbReference type="Proteomes" id="UP000640786">
    <property type="component" value="Unassembled WGS sequence"/>
</dbReference>
<sequence>MEYTLQNLDEIRIGSIVAEDLFVNTKYPIMRKDTRLTREHLEVLRAFNVTKVPVSIENIFNRSEEEILELNNKERVIVEKSNSLSLNKTNFKTLYNESVSNFYKEFSSWEAGVKVDVAKLRHIVMPLIDRAMQEKQIFSLLNSYSSIDKYIAHHSLAVGMLSGAIARKLQYTSGQINQIATAGLLADVGMAKIDQKIREKKTPLTENEFSEIKKHTIFSFQAIKDSPLLKPETKLGIFQHHERLDGSGYPKGEKMENISLVAQIIAVADVYHAMTSERIYRARASSFKVLEMIKEEEFGKYNIEAVNALISLVCDLPISTRVRLSDGELGEIIFIHRDSPMRPMIRLSETGQILDLAAKRSLHIESIID</sequence>
<dbReference type="SUPFAM" id="SSF109604">
    <property type="entry name" value="HD-domain/PDEase-like"/>
    <property type="match status" value="1"/>
</dbReference>
<dbReference type="SMART" id="SM00471">
    <property type="entry name" value="HDc"/>
    <property type="match status" value="1"/>
</dbReference>
<proteinExistence type="predicted"/>
<dbReference type="Pfam" id="PF13487">
    <property type="entry name" value="HD_5"/>
    <property type="match status" value="1"/>
</dbReference>
<protein>
    <submittedName>
        <fullName evidence="2">HD-GYP domain-containing protein</fullName>
    </submittedName>
</protein>
<reference evidence="2 3" key="1">
    <citation type="submission" date="2020-08" db="EMBL/GenBank/DDBJ databases">
        <title>A Genomic Blueprint of the Chicken Gut Microbiome.</title>
        <authorList>
            <person name="Gilroy R."/>
            <person name="Ravi A."/>
            <person name="Getino M."/>
            <person name="Pursley I."/>
            <person name="Horton D.L."/>
            <person name="Alikhan N.-F."/>
            <person name="Baker D."/>
            <person name="Gharbi K."/>
            <person name="Hall N."/>
            <person name="Watson M."/>
            <person name="Adriaenssens E.M."/>
            <person name="Foster-Nyarko E."/>
            <person name="Jarju S."/>
            <person name="Secka A."/>
            <person name="Antonio M."/>
            <person name="Oren A."/>
            <person name="Chaudhuri R."/>
            <person name="La Ragione R.M."/>
            <person name="Hildebrand F."/>
            <person name="Pallen M.J."/>
        </authorList>
    </citation>
    <scope>NUCLEOTIDE SEQUENCE [LARGE SCALE GENOMIC DNA]</scope>
    <source>
        <strain evidence="2 3">Sa2BUA9</strain>
    </source>
</reference>
<feature type="domain" description="HD-GYP" evidence="1">
    <location>
        <begin position="129"/>
        <end position="325"/>
    </location>
</feature>
<name>A0ABR8RAV2_9BACI</name>
<accession>A0ABR8RAV2</accession>
<dbReference type="PANTHER" id="PTHR43155">
    <property type="entry name" value="CYCLIC DI-GMP PHOSPHODIESTERASE PA4108-RELATED"/>
    <property type="match status" value="1"/>
</dbReference>
<organism evidence="2 3">
    <name type="scientific">Psychrobacillus faecigallinarum</name>
    <dbReference type="NCBI Taxonomy" id="2762235"/>
    <lineage>
        <taxon>Bacteria</taxon>
        <taxon>Bacillati</taxon>
        <taxon>Bacillota</taxon>
        <taxon>Bacilli</taxon>
        <taxon>Bacillales</taxon>
        <taxon>Bacillaceae</taxon>
        <taxon>Psychrobacillus</taxon>
    </lineage>
</organism>
<dbReference type="InterPro" id="IPR037522">
    <property type="entry name" value="HD_GYP_dom"/>
</dbReference>
<evidence type="ECO:0000259" key="1">
    <source>
        <dbReference type="PROSITE" id="PS51832"/>
    </source>
</evidence>
<dbReference type="EMBL" id="JACSQO010000006">
    <property type="protein sequence ID" value="MBD7944864.1"/>
    <property type="molecule type" value="Genomic_DNA"/>
</dbReference>
<dbReference type="InterPro" id="IPR003607">
    <property type="entry name" value="HD/PDEase_dom"/>
</dbReference>
<evidence type="ECO:0000313" key="3">
    <source>
        <dbReference type="Proteomes" id="UP000640786"/>
    </source>
</evidence>
<dbReference type="PANTHER" id="PTHR43155:SF2">
    <property type="entry name" value="CYCLIC DI-GMP PHOSPHODIESTERASE PA4108"/>
    <property type="match status" value="1"/>
</dbReference>
<dbReference type="RefSeq" id="WP_151111899.1">
    <property type="nucleotide sequence ID" value="NZ_JACSQO010000006.1"/>
</dbReference>
<comment type="caution">
    <text evidence="2">The sequence shown here is derived from an EMBL/GenBank/DDBJ whole genome shotgun (WGS) entry which is preliminary data.</text>
</comment>
<dbReference type="CDD" id="cd00077">
    <property type="entry name" value="HDc"/>
    <property type="match status" value="1"/>
</dbReference>
<keyword evidence="3" id="KW-1185">Reference proteome</keyword>
<dbReference type="Gene3D" id="1.10.3210.10">
    <property type="entry name" value="Hypothetical protein af1432"/>
    <property type="match status" value="1"/>
</dbReference>
<evidence type="ECO:0000313" key="2">
    <source>
        <dbReference type="EMBL" id="MBD7944864.1"/>
    </source>
</evidence>